<comment type="caution">
    <text evidence="11">The sequence shown here is derived from an EMBL/GenBank/DDBJ whole genome shotgun (WGS) entry which is preliminary data.</text>
</comment>
<evidence type="ECO:0000256" key="9">
    <source>
        <dbReference type="SAM" id="Phobius"/>
    </source>
</evidence>
<evidence type="ECO:0000256" key="3">
    <source>
        <dbReference type="ARBA" id="ARBA00022618"/>
    </source>
</evidence>
<dbReference type="Proteomes" id="UP000469292">
    <property type="component" value="Unassembled WGS sequence"/>
</dbReference>
<dbReference type="InterPro" id="IPR034746">
    <property type="entry name" value="POTRA"/>
</dbReference>
<feature type="transmembrane region" description="Helical" evidence="9">
    <location>
        <begin position="270"/>
        <end position="292"/>
    </location>
</feature>
<evidence type="ECO:0000256" key="6">
    <source>
        <dbReference type="ARBA" id="ARBA00023136"/>
    </source>
</evidence>
<evidence type="ECO:0000256" key="7">
    <source>
        <dbReference type="ARBA" id="ARBA00023306"/>
    </source>
</evidence>
<evidence type="ECO:0000256" key="2">
    <source>
        <dbReference type="ARBA" id="ARBA00022475"/>
    </source>
</evidence>
<dbReference type="GO" id="GO:0051301">
    <property type="term" value="P:cell division"/>
    <property type="evidence" value="ECO:0007669"/>
    <property type="project" value="UniProtKB-KW"/>
</dbReference>
<keyword evidence="7" id="KW-0131">Cell cycle</keyword>
<evidence type="ECO:0000313" key="11">
    <source>
        <dbReference type="EMBL" id="NEG70052.1"/>
    </source>
</evidence>
<dbReference type="Gene3D" id="3.10.20.310">
    <property type="entry name" value="membrane protein fhac"/>
    <property type="match status" value="1"/>
</dbReference>
<feature type="compositionally biased region" description="Low complexity" evidence="8">
    <location>
        <begin position="48"/>
        <end position="68"/>
    </location>
</feature>
<reference evidence="11 12" key="1">
    <citation type="submission" date="2019-09" db="EMBL/GenBank/DDBJ databases">
        <title>Phylogenetic characterization of a novel taxon of the genus Bifidobacterium: Bifidobacterium choloepi sp. nov.</title>
        <authorList>
            <person name="Modesto M."/>
            <person name="Satti M."/>
        </authorList>
    </citation>
    <scope>NUCLEOTIDE SEQUENCE [LARGE SCALE GENOMIC DNA]</scope>
    <source>
        <strain evidence="11 12">BRDM6</strain>
    </source>
</reference>
<feature type="domain" description="POTRA" evidence="10">
    <location>
        <begin position="299"/>
        <end position="368"/>
    </location>
</feature>
<dbReference type="AlphaFoldDB" id="A0A6I5NMV0"/>
<accession>A0A6I5NMV0</accession>
<keyword evidence="4 9" id="KW-0812">Transmembrane</keyword>
<keyword evidence="12" id="KW-1185">Reference proteome</keyword>
<dbReference type="GO" id="GO:0005886">
    <property type="term" value="C:plasma membrane"/>
    <property type="evidence" value="ECO:0007669"/>
    <property type="project" value="TreeGrafter"/>
</dbReference>
<dbReference type="EMBL" id="VYSG01000002">
    <property type="protein sequence ID" value="NEG70052.1"/>
    <property type="molecule type" value="Genomic_DNA"/>
</dbReference>
<organism evidence="11 12">
    <name type="scientific">Bifidobacterium choloepi</name>
    <dbReference type="NCBI Taxonomy" id="2614131"/>
    <lineage>
        <taxon>Bacteria</taxon>
        <taxon>Bacillati</taxon>
        <taxon>Actinomycetota</taxon>
        <taxon>Actinomycetes</taxon>
        <taxon>Bifidobacteriales</taxon>
        <taxon>Bifidobacteriaceae</taxon>
        <taxon>Bifidobacterium</taxon>
    </lineage>
</organism>
<keyword evidence="6 9" id="KW-0472">Membrane</keyword>
<dbReference type="PROSITE" id="PS51779">
    <property type="entry name" value="POTRA"/>
    <property type="match status" value="1"/>
</dbReference>
<dbReference type="RefSeq" id="WP_163227656.1">
    <property type="nucleotide sequence ID" value="NZ_VYSG01000002.1"/>
</dbReference>
<dbReference type="PANTHER" id="PTHR37820:SF1">
    <property type="entry name" value="CELL DIVISION PROTEIN FTSQ"/>
    <property type="match status" value="1"/>
</dbReference>
<gene>
    <name evidence="11" type="ORF">F6S87_05490</name>
</gene>
<evidence type="ECO:0000256" key="8">
    <source>
        <dbReference type="SAM" id="MobiDB-lite"/>
    </source>
</evidence>
<dbReference type="InterPro" id="IPR050487">
    <property type="entry name" value="FtsQ_DivIB"/>
</dbReference>
<feature type="region of interest" description="Disordered" evidence="8">
    <location>
        <begin position="1"/>
        <end position="222"/>
    </location>
</feature>
<protein>
    <submittedName>
        <fullName evidence="11">FtsQ-type POTRA domain-containing protein</fullName>
    </submittedName>
</protein>
<keyword evidence="2" id="KW-1003">Cell membrane</keyword>
<sequence length="502" mass="51197">MAGRTVSSGHGSGKNSDHGSAGNAGKQRRSARSAQSSGRNDSHVADNAAASARTPRSSTSAARRSPATGQFAATGRAGASGVRRIRNNTSRQTAAQAHRRTAAGNPAAGKSSGTSLSRGVAGKTPARTSAGRVGASGGTAPGKSPNTSLGTSGVAKAGIAKSGAAKNSAATSTKKKRRSGGLFGLVRRGRGAEAATQRRPRTAGSRFAAPAGESSSKPGGFVDARRLSSEDVVAKTLSETSGGIGLATRPKVIDFKARQKERKRAATRVIAIRAGIAAAVVAVVVALVWLLFFSPVLRLDAGNITVEGANEWVGEQQILSIAEQQDGKSLLLVSDGDVIAELEAIPGVSDATVTKHFPDSLTVTVTAQRPAAMLKVDGSSELTAVDSQGRVLNSVAAGTSTDGIPQITVDNVQDALKNKAVLNALTILNDLSETMRKSITTVTADTQDSVTTTLDSGITVVWGDAADMKLKAAIVDKIINDSSVIGDKTQVDVSAPSRPIIK</sequence>
<dbReference type="Pfam" id="PF03799">
    <property type="entry name" value="FtsQ_DivIB_C"/>
    <property type="match status" value="1"/>
</dbReference>
<evidence type="ECO:0000256" key="1">
    <source>
        <dbReference type="ARBA" id="ARBA00004370"/>
    </source>
</evidence>
<dbReference type="PANTHER" id="PTHR37820">
    <property type="entry name" value="CELL DIVISION PROTEIN DIVIB"/>
    <property type="match status" value="1"/>
</dbReference>
<proteinExistence type="predicted"/>
<name>A0A6I5NMV0_9BIFI</name>
<evidence type="ECO:0000313" key="12">
    <source>
        <dbReference type="Proteomes" id="UP000469292"/>
    </source>
</evidence>
<evidence type="ECO:0000259" key="10">
    <source>
        <dbReference type="PROSITE" id="PS51779"/>
    </source>
</evidence>
<keyword evidence="5 9" id="KW-1133">Transmembrane helix</keyword>
<keyword evidence="3" id="KW-0132">Cell division</keyword>
<dbReference type="InterPro" id="IPR013685">
    <property type="entry name" value="POTRA_FtsQ_type"/>
</dbReference>
<dbReference type="Pfam" id="PF08478">
    <property type="entry name" value="POTRA_1"/>
    <property type="match status" value="1"/>
</dbReference>
<comment type="subcellular location">
    <subcellularLocation>
        <location evidence="1">Membrane</location>
    </subcellularLocation>
</comment>
<dbReference type="InterPro" id="IPR005548">
    <property type="entry name" value="Cell_div_FtsQ/DivIB_C"/>
</dbReference>
<evidence type="ECO:0000256" key="5">
    <source>
        <dbReference type="ARBA" id="ARBA00022989"/>
    </source>
</evidence>
<feature type="compositionally biased region" description="Low complexity" evidence="8">
    <location>
        <begin position="155"/>
        <end position="172"/>
    </location>
</feature>
<evidence type="ECO:0000256" key="4">
    <source>
        <dbReference type="ARBA" id="ARBA00022692"/>
    </source>
</evidence>